<keyword evidence="4" id="KW-1185">Reference proteome</keyword>
<dbReference type="InterPro" id="IPR036291">
    <property type="entry name" value="NAD(P)-bd_dom_sf"/>
</dbReference>
<dbReference type="RefSeq" id="WP_206902384.1">
    <property type="nucleotide sequence ID" value="NZ_JAFLVT010000001.1"/>
</dbReference>
<evidence type="ECO:0000259" key="2">
    <source>
        <dbReference type="Pfam" id="PF01370"/>
    </source>
</evidence>
<dbReference type="Gene3D" id="3.90.25.10">
    <property type="entry name" value="UDP-galactose 4-epimerase, domain 1"/>
    <property type="match status" value="1"/>
</dbReference>
<reference evidence="3 4" key="1">
    <citation type="submission" date="2021-03" db="EMBL/GenBank/DDBJ databases">
        <title>Enterococcal diversity collection.</title>
        <authorList>
            <person name="Gilmore M.S."/>
            <person name="Schwartzman J."/>
            <person name="Van Tyne D."/>
            <person name="Martin M."/>
            <person name="Earl A.M."/>
            <person name="Manson A.L."/>
            <person name="Straub T."/>
            <person name="Salamzade R."/>
            <person name="Saavedra J."/>
            <person name="Lebreton F."/>
            <person name="Prichula J."/>
            <person name="Schaufler K."/>
            <person name="Gaca A."/>
            <person name="Sgardioli B."/>
            <person name="Wagenaar J."/>
            <person name="Strong T."/>
        </authorList>
    </citation>
    <scope>NUCLEOTIDE SEQUENCE [LARGE SCALE GENOMIC DNA]</scope>
    <source>
        <strain evidence="3 4">MJM12</strain>
    </source>
</reference>
<evidence type="ECO:0000313" key="4">
    <source>
        <dbReference type="Proteomes" id="UP000664256"/>
    </source>
</evidence>
<dbReference type="Proteomes" id="UP000664256">
    <property type="component" value="Unassembled WGS sequence"/>
</dbReference>
<dbReference type="EMBL" id="JAFLVT010000001">
    <property type="protein sequence ID" value="MBO0448191.1"/>
    <property type="molecule type" value="Genomic_DNA"/>
</dbReference>
<dbReference type="Pfam" id="PF01370">
    <property type="entry name" value="Epimerase"/>
    <property type="match status" value="1"/>
</dbReference>
<organism evidence="3 4">
    <name type="scientific">Candidatus Enterococcus myersii</name>
    <dbReference type="NCBI Taxonomy" id="2815322"/>
    <lineage>
        <taxon>Bacteria</taxon>
        <taxon>Bacillati</taxon>
        <taxon>Bacillota</taxon>
        <taxon>Bacilli</taxon>
        <taxon>Lactobacillales</taxon>
        <taxon>Enterococcaceae</taxon>
        <taxon>Enterococcus</taxon>
    </lineage>
</organism>
<protein>
    <submittedName>
        <fullName evidence="3">NAD-dependent epimerase/dehydratase family protein</fullName>
    </submittedName>
</protein>
<comment type="similarity">
    <text evidence="1">Belongs to the NAD(P)-dependent epimerase/dehydratase family.</text>
</comment>
<dbReference type="SUPFAM" id="SSF51735">
    <property type="entry name" value="NAD(P)-binding Rossmann-fold domains"/>
    <property type="match status" value="1"/>
</dbReference>
<sequence>MDKVLITGGAGFIGSTLAKKLAKNNDIYIIDDLSMGKLENLDLQLNNNIKFIQGSVTDTNLMTDLLSENTFDFIYHLAAIASVADSVERPIETHQVNFESVLLLLELCKKYQKTLKRLVFTSSAAVYGDEPTLPKHEESVIRPLTPYAIDKFAAEQYVIDYNHLYGIPTTAVRFFNVYGPNQNPNSPYSGVISIMIDSYKKQLAGENNLFTIFGDGKQSRDFVYVEDVINALLLVATNNDALGKQFNVGTGIETTLLDLLEVLDNEFRHQLSFKFEDSRSGDIKDSLANIGRLSKLGYHPAFNINEGLKKYVASLK</sequence>
<feature type="domain" description="NAD-dependent epimerase/dehydratase" evidence="2">
    <location>
        <begin position="4"/>
        <end position="249"/>
    </location>
</feature>
<proteinExistence type="inferred from homology"/>
<comment type="caution">
    <text evidence="3">The sequence shown here is derived from an EMBL/GenBank/DDBJ whole genome shotgun (WGS) entry which is preliminary data.</text>
</comment>
<dbReference type="Gene3D" id="3.40.50.720">
    <property type="entry name" value="NAD(P)-binding Rossmann-like Domain"/>
    <property type="match status" value="1"/>
</dbReference>
<evidence type="ECO:0000256" key="1">
    <source>
        <dbReference type="ARBA" id="ARBA00007637"/>
    </source>
</evidence>
<gene>
    <name evidence="3" type="ORF">JZO76_01445</name>
</gene>
<evidence type="ECO:0000313" key="3">
    <source>
        <dbReference type="EMBL" id="MBO0448191.1"/>
    </source>
</evidence>
<dbReference type="PANTHER" id="PTHR43000">
    <property type="entry name" value="DTDP-D-GLUCOSE 4,6-DEHYDRATASE-RELATED"/>
    <property type="match status" value="1"/>
</dbReference>
<dbReference type="InterPro" id="IPR001509">
    <property type="entry name" value="Epimerase_deHydtase"/>
</dbReference>
<name>A0ABS3H411_9ENTE</name>
<accession>A0ABS3H411</accession>